<comment type="caution">
    <text evidence="2">The sequence shown here is derived from an EMBL/GenBank/DDBJ whole genome shotgun (WGS) entry which is preliminary data.</text>
</comment>
<keyword evidence="1" id="KW-0812">Transmembrane</keyword>
<dbReference type="InterPro" id="IPR045584">
    <property type="entry name" value="Pilin-like"/>
</dbReference>
<organism evidence="2 3">
    <name type="scientific">Rhizobium grahamii</name>
    <dbReference type="NCBI Taxonomy" id="1120045"/>
    <lineage>
        <taxon>Bacteria</taxon>
        <taxon>Pseudomonadati</taxon>
        <taxon>Pseudomonadota</taxon>
        <taxon>Alphaproteobacteria</taxon>
        <taxon>Hyphomicrobiales</taxon>
        <taxon>Rhizobiaceae</taxon>
        <taxon>Rhizobium/Agrobacterium group</taxon>
        <taxon>Rhizobium</taxon>
    </lineage>
</organism>
<evidence type="ECO:0000313" key="2">
    <source>
        <dbReference type="EMBL" id="RDJ07032.1"/>
    </source>
</evidence>
<dbReference type="RefSeq" id="WP_114714700.1">
    <property type="nucleotide sequence ID" value="NZ_KZ857264.1"/>
</dbReference>
<dbReference type="Proteomes" id="UP000254939">
    <property type="component" value="Unassembled WGS sequence"/>
</dbReference>
<dbReference type="SUPFAM" id="SSF54523">
    <property type="entry name" value="Pili subunits"/>
    <property type="match status" value="1"/>
</dbReference>
<dbReference type="EMBL" id="NAAC01000024">
    <property type="protein sequence ID" value="RDJ07032.1"/>
    <property type="molecule type" value="Genomic_DNA"/>
</dbReference>
<sequence>MRKGRKSGDGGFAMLEALVVLLLSTLIFQALLLSAYLVTRSSAAASRDAGSVERLATGLTALRRDLSEVAAIKTSERPGAPLLFYGGERAIGLATGSTDQLVWISARSGDLVRSAIARLPSATGFEKVSAAPPTALLQGAWDYRFSFAQNTGKGIVWSSSWFDRPRLPDIIRLQIWSKSDARRAPLTLVVSPHVDPPRLCPEGASCEGGADAT</sequence>
<evidence type="ECO:0008006" key="4">
    <source>
        <dbReference type="Google" id="ProtNLM"/>
    </source>
</evidence>
<gene>
    <name evidence="2" type="ORF">B5K06_21890</name>
</gene>
<reference evidence="2 3" key="1">
    <citation type="submission" date="2017-03" db="EMBL/GenBank/DDBJ databases">
        <title>Genome analysis of Rhizobial strains effectives or ineffectives for nitrogen fixation isolated from bean seeds.</title>
        <authorList>
            <person name="Peralta H."/>
            <person name="Aguilar-Vera A."/>
            <person name="Mora Y."/>
            <person name="Vargas-Lagunas C."/>
            <person name="Girard L."/>
            <person name="Mora J."/>
        </authorList>
    </citation>
    <scope>NUCLEOTIDE SEQUENCE [LARGE SCALE GENOMIC DNA]</scope>
    <source>
        <strain evidence="2 3">CCGM3</strain>
    </source>
</reference>
<keyword evidence="1" id="KW-0472">Membrane</keyword>
<protein>
    <recommendedName>
        <fullName evidence="4">General secretion pathway protein GspJ</fullName>
    </recommendedName>
</protein>
<feature type="transmembrane region" description="Helical" evidence="1">
    <location>
        <begin position="12"/>
        <end position="38"/>
    </location>
</feature>
<dbReference type="OrthoDB" id="8402465at2"/>
<evidence type="ECO:0000313" key="3">
    <source>
        <dbReference type="Proteomes" id="UP000254939"/>
    </source>
</evidence>
<evidence type="ECO:0000256" key="1">
    <source>
        <dbReference type="SAM" id="Phobius"/>
    </source>
</evidence>
<dbReference type="AlphaFoldDB" id="A0A370KK20"/>
<accession>A0A370KK20</accession>
<proteinExistence type="predicted"/>
<name>A0A370KK20_9HYPH</name>
<keyword evidence="1" id="KW-1133">Transmembrane helix</keyword>